<dbReference type="CDD" id="cd00213">
    <property type="entry name" value="S-100"/>
    <property type="match status" value="1"/>
</dbReference>
<dbReference type="Ensembl" id="ENSECRT00000004098.1">
    <property type="protein sequence ID" value="ENSECRP00000004034.1"/>
    <property type="gene ID" value="ENSECRG00000002749.1"/>
</dbReference>
<dbReference type="InterPro" id="IPR013787">
    <property type="entry name" value="S100_Ca-bd_sub"/>
</dbReference>
<dbReference type="InterPro" id="IPR002048">
    <property type="entry name" value="EF_hand_dom"/>
</dbReference>
<comment type="similarity">
    <text evidence="1">Belongs to the S-100 family.</text>
</comment>
<reference evidence="5" key="3">
    <citation type="submission" date="2025-09" db="UniProtKB">
        <authorList>
            <consortium name="Ensembl"/>
        </authorList>
    </citation>
    <scope>IDENTIFICATION</scope>
</reference>
<organism evidence="5 6">
    <name type="scientific">Erpetoichthys calabaricus</name>
    <name type="common">Rope fish</name>
    <name type="synonym">Calamoichthys calabaricus</name>
    <dbReference type="NCBI Taxonomy" id="27687"/>
    <lineage>
        <taxon>Eukaryota</taxon>
        <taxon>Metazoa</taxon>
        <taxon>Chordata</taxon>
        <taxon>Craniata</taxon>
        <taxon>Vertebrata</taxon>
        <taxon>Euteleostomi</taxon>
        <taxon>Actinopterygii</taxon>
        <taxon>Polypteriformes</taxon>
        <taxon>Polypteridae</taxon>
        <taxon>Erpetoichthys</taxon>
    </lineage>
</organism>
<dbReference type="Proteomes" id="UP000694620">
    <property type="component" value="Chromosome 2"/>
</dbReference>
<dbReference type="InterPro" id="IPR034325">
    <property type="entry name" value="S-100_dom"/>
</dbReference>
<evidence type="ECO:0000313" key="6">
    <source>
        <dbReference type="Proteomes" id="UP000694620"/>
    </source>
</evidence>
<dbReference type="GeneTree" id="ENSGT01150000287635"/>
<protein>
    <recommendedName>
        <fullName evidence="4">EF-hand domain-containing protein</fullName>
    </recommendedName>
</protein>
<dbReference type="PROSITE" id="PS50222">
    <property type="entry name" value="EF_HAND_2"/>
    <property type="match status" value="1"/>
</dbReference>
<evidence type="ECO:0000256" key="1">
    <source>
        <dbReference type="ARBA" id="ARBA00007323"/>
    </source>
</evidence>
<keyword evidence="2" id="KW-0479">Metal-binding</keyword>
<evidence type="ECO:0000259" key="4">
    <source>
        <dbReference type="PROSITE" id="PS50222"/>
    </source>
</evidence>
<dbReference type="GO" id="GO:0048306">
    <property type="term" value="F:calcium-dependent protein binding"/>
    <property type="evidence" value="ECO:0007669"/>
    <property type="project" value="TreeGrafter"/>
</dbReference>
<dbReference type="PROSITE" id="PS00018">
    <property type="entry name" value="EF_HAND_1"/>
    <property type="match status" value="1"/>
</dbReference>
<evidence type="ECO:0000256" key="3">
    <source>
        <dbReference type="ARBA" id="ARBA00022837"/>
    </source>
</evidence>
<dbReference type="InterPro" id="IPR018247">
    <property type="entry name" value="EF_Hand_1_Ca_BS"/>
</dbReference>
<dbReference type="SMART" id="SM00054">
    <property type="entry name" value="EFh"/>
    <property type="match status" value="1"/>
</dbReference>
<name>A0A8C4RKY8_ERPCA</name>
<dbReference type="GO" id="GO:0005509">
    <property type="term" value="F:calcium ion binding"/>
    <property type="evidence" value="ECO:0007669"/>
    <property type="project" value="InterPro"/>
</dbReference>
<dbReference type="InterPro" id="IPR011992">
    <property type="entry name" value="EF-hand-dom_pair"/>
</dbReference>
<proteinExistence type="inferred from homology"/>
<dbReference type="PANTHER" id="PTHR11639:SF134">
    <property type="entry name" value="PROTEIN S100-A1-RELATED"/>
    <property type="match status" value="1"/>
</dbReference>
<dbReference type="Gene3D" id="1.10.238.10">
    <property type="entry name" value="EF-hand"/>
    <property type="match status" value="1"/>
</dbReference>
<evidence type="ECO:0000256" key="2">
    <source>
        <dbReference type="ARBA" id="ARBA00022723"/>
    </source>
</evidence>
<reference evidence="5" key="1">
    <citation type="submission" date="2021-06" db="EMBL/GenBank/DDBJ databases">
        <authorList>
            <consortium name="Wellcome Sanger Institute Data Sharing"/>
        </authorList>
    </citation>
    <scope>NUCLEOTIDE SEQUENCE [LARGE SCALE GENOMIC DNA]</scope>
</reference>
<dbReference type="SUPFAM" id="SSF47473">
    <property type="entry name" value="EF-hand"/>
    <property type="match status" value="1"/>
</dbReference>
<evidence type="ECO:0000313" key="5">
    <source>
        <dbReference type="Ensembl" id="ENSECRP00000004034.1"/>
    </source>
</evidence>
<keyword evidence="6" id="KW-1185">Reference proteome</keyword>
<reference evidence="5" key="2">
    <citation type="submission" date="2025-08" db="UniProtKB">
        <authorList>
            <consortium name="Ensembl"/>
        </authorList>
    </citation>
    <scope>IDENTIFICATION</scope>
</reference>
<dbReference type="Pfam" id="PF01023">
    <property type="entry name" value="S_100"/>
    <property type="match status" value="1"/>
</dbReference>
<dbReference type="AlphaFoldDB" id="A0A8C4RKY8"/>
<keyword evidence="3" id="KW-0106">Calcium</keyword>
<accession>A0A8C4RKY8</accession>
<dbReference type="GO" id="GO:0046914">
    <property type="term" value="F:transition metal ion binding"/>
    <property type="evidence" value="ECO:0007669"/>
    <property type="project" value="InterPro"/>
</dbReference>
<dbReference type="SMART" id="SM01394">
    <property type="entry name" value="S_100"/>
    <property type="match status" value="1"/>
</dbReference>
<sequence length="108" mass="12260">MSAVDYPNKNALAVMVDIFHEYASKDGNAHSLNKGEFKEMINAQFPHVFENSTDKEGIQKLMIDLDSDKSGEIDFSEYMTFLASLAVVCNEYLLESMKGFQDKNSRKH</sequence>
<feature type="domain" description="EF-hand" evidence="4">
    <location>
        <begin position="53"/>
        <end position="88"/>
    </location>
</feature>
<dbReference type="PANTHER" id="PTHR11639">
    <property type="entry name" value="S100 CALCIUM-BINDING PROTEIN"/>
    <property type="match status" value="1"/>
</dbReference>